<dbReference type="SMART" id="SM00232">
    <property type="entry name" value="JAB_MPN"/>
    <property type="match status" value="1"/>
</dbReference>
<proteinExistence type="predicted"/>
<dbReference type="GO" id="GO:0008235">
    <property type="term" value="F:metalloexopeptidase activity"/>
    <property type="evidence" value="ECO:0007669"/>
    <property type="project" value="TreeGrafter"/>
</dbReference>
<dbReference type="GO" id="GO:0006508">
    <property type="term" value="P:proteolysis"/>
    <property type="evidence" value="ECO:0007669"/>
    <property type="project" value="UniProtKB-KW"/>
</dbReference>
<feature type="domain" description="MPN" evidence="6">
    <location>
        <begin position="3"/>
        <end position="152"/>
    </location>
</feature>
<dbReference type="RefSeq" id="WP_190474252.1">
    <property type="nucleotide sequence ID" value="NZ_JACJPW010000137.1"/>
</dbReference>
<keyword evidence="4" id="KW-0862">Zinc</keyword>
<reference evidence="7" key="1">
    <citation type="journal article" date="2015" name="ISME J.">
        <title>Draft Genome Sequence of Streptomyces incarnatus NRRL8089, which Produces the Nucleoside Antibiotic Sinefungin.</title>
        <authorList>
            <person name="Oshima K."/>
            <person name="Hattori M."/>
            <person name="Shimizu H."/>
            <person name="Fukuda K."/>
            <person name="Nemoto M."/>
            <person name="Inagaki K."/>
            <person name="Tamura T."/>
        </authorList>
    </citation>
    <scope>NUCLEOTIDE SEQUENCE</scope>
    <source>
        <strain evidence="7">FACHB-1375</strain>
    </source>
</reference>
<evidence type="ECO:0000256" key="5">
    <source>
        <dbReference type="ARBA" id="ARBA00023049"/>
    </source>
</evidence>
<evidence type="ECO:0000256" key="3">
    <source>
        <dbReference type="ARBA" id="ARBA00022801"/>
    </source>
</evidence>
<dbReference type="PANTHER" id="PTHR34858:SF1">
    <property type="entry name" value="CYSO-CYSTEINE PEPTIDASE"/>
    <property type="match status" value="1"/>
</dbReference>
<evidence type="ECO:0000256" key="4">
    <source>
        <dbReference type="ARBA" id="ARBA00022833"/>
    </source>
</evidence>
<keyword evidence="8" id="KW-1185">Reference proteome</keyword>
<organism evidence="7 8">
    <name type="scientific">Aerosakkonema funiforme FACHB-1375</name>
    <dbReference type="NCBI Taxonomy" id="2949571"/>
    <lineage>
        <taxon>Bacteria</taxon>
        <taxon>Bacillati</taxon>
        <taxon>Cyanobacteriota</taxon>
        <taxon>Cyanophyceae</taxon>
        <taxon>Oscillatoriophycideae</taxon>
        <taxon>Aerosakkonematales</taxon>
        <taxon>Aerosakkonemataceae</taxon>
        <taxon>Aerosakkonema</taxon>
    </lineage>
</organism>
<dbReference type="InterPro" id="IPR051929">
    <property type="entry name" value="VirAsm_ModProt"/>
</dbReference>
<evidence type="ECO:0000256" key="1">
    <source>
        <dbReference type="ARBA" id="ARBA00022670"/>
    </source>
</evidence>
<sequence>MTIELEPHHLQAIRTHAESTYPEECCGIILGHLRDDRKTVVEVRPTENAWNEEAAQFPMRVGDGSKKRNYAIAPQDMLKAQREARDRSLNIIGIYHSHPDHPAIPSEMDRAIAWSVYSYLIVSVPQGKAGELLSWCLDDNRQFQPEEIIAQR</sequence>
<protein>
    <submittedName>
        <fullName evidence="7">M67 family metallopeptidase</fullName>
    </submittedName>
</protein>
<dbReference type="InterPro" id="IPR000555">
    <property type="entry name" value="JAMM/MPN+_dom"/>
</dbReference>
<evidence type="ECO:0000256" key="2">
    <source>
        <dbReference type="ARBA" id="ARBA00022723"/>
    </source>
</evidence>
<keyword evidence="3" id="KW-0378">Hydrolase</keyword>
<reference evidence="7" key="2">
    <citation type="submission" date="2020-08" db="EMBL/GenBank/DDBJ databases">
        <authorList>
            <person name="Chen M."/>
            <person name="Teng W."/>
            <person name="Zhao L."/>
            <person name="Hu C."/>
            <person name="Zhou Y."/>
            <person name="Han B."/>
            <person name="Song L."/>
            <person name="Shu W."/>
        </authorList>
    </citation>
    <scope>NUCLEOTIDE SEQUENCE</scope>
    <source>
        <strain evidence="7">FACHB-1375</strain>
    </source>
</reference>
<dbReference type="InterPro" id="IPR037518">
    <property type="entry name" value="MPN"/>
</dbReference>
<dbReference type="AlphaFoldDB" id="A0A926VNF5"/>
<evidence type="ECO:0000313" key="8">
    <source>
        <dbReference type="Proteomes" id="UP000641646"/>
    </source>
</evidence>
<dbReference type="PROSITE" id="PS50249">
    <property type="entry name" value="MPN"/>
    <property type="match status" value="1"/>
</dbReference>
<dbReference type="Pfam" id="PF14464">
    <property type="entry name" value="Prok-JAB"/>
    <property type="match status" value="1"/>
</dbReference>
<dbReference type="FunFam" id="3.40.140.10:FF:000085">
    <property type="entry name" value="Mov34/MPN/PAD-1 family protein"/>
    <property type="match status" value="1"/>
</dbReference>
<evidence type="ECO:0000313" key="7">
    <source>
        <dbReference type="EMBL" id="MBD2185699.1"/>
    </source>
</evidence>
<keyword evidence="5" id="KW-0482">Metalloprotease</keyword>
<dbReference type="Proteomes" id="UP000641646">
    <property type="component" value="Unassembled WGS sequence"/>
</dbReference>
<comment type="caution">
    <text evidence="7">The sequence shown here is derived from an EMBL/GenBank/DDBJ whole genome shotgun (WGS) entry which is preliminary data.</text>
</comment>
<dbReference type="Gene3D" id="3.40.140.10">
    <property type="entry name" value="Cytidine Deaminase, domain 2"/>
    <property type="match status" value="1"/>
</dbReference>
<accession>A0A926VNF5</accession>
<dbReference type="GO" id="GO:0008270">
    <property type="term" value="F:zinc ion binding"/>
    <property type="evidence" value="ECO:0007669"/>
    <property type="project" value="TreeGrafter"/>
</dbReference>
<dbReference type="InterPro" id="IPR028090">
    <property type="entry name" value="JAB_dom_prok"/>
</dbReference>
<keyword evidence="1" id="KW-0645">Protease</keyword>
<evidence type="ECO:0000259" key="6">
    <source>
        <dbReference type="PROSITE" id="PS50249"/>
    </source>
</evidence>
<dbReference type="CDD" id="cd08070">
    <property type="entry name" value="MPN_like"/>
    <property type="match status" value="1"/>
</dbReference>
<dbReference type="SUPFAM" id="SSF102712">
    <property type="entry name" value="JAB1/MPN domain"/>
    <property type="match status" value="1"/>
</dbReference>
<dbReference type="PANTHER" id="PTHR34858">
    <property type="entry name" value="CYSO-CYSTEINE PEPTIDASE"/>
    <property type="match status" value="1"/>
</dbReference>
<dbReference type="EMBL" id="JACJPW010000137">
    <property type="protein sequence ID" value="MBD2185699.1"/>
    <property type="molecule type" value="Genomic_DNA"/>
</dbReference>
<gene>
    <name evidence="7" type="ORF">H6G03_32335</name>
</gene>
<keyword evidence="2" id="KW-0479">Metal-binding</keyword>
<name>A0A926VNF5_9CYAN</name>